<evidence type="ECO:0000256" key="6">
    <source>
        <dbReference type="ARBA" id="ARBA00033409"/>
    </source>
</evidence>
<dbReference type="InterPro" id="IPR003717">
    <property type="entry name" value="RecO"/>
</dbReference>
<gene>
    <name evidence="7 9" type="primary">recO</name>
    <name evidence="9" type="ORF">ACFQ47_04020</name>
</gene>
<evidence type="ECO:0000259" key="8">
    <source>
        <dbReference type="Pfam" id="PF11967"/>
    </source>
</evidence>
<evidence type="ECO:0000313" key="9">
    <source>
        <dbReference type="EMBL" id="MFD1431846.1"/>
    </source>
</evidence>
<dbReference type="EMBL" id="JBHTOG010000015">
    <property type="protein sequence ID" value="MFD1431846.1"/>
    <property type="molecule type" value="Genomic_DNA"/>
</dbReference>
<protein>
    <recommendedName>
        <fullName evidence="2 7">DNA repair protein RecO</fullName>
    </recommendedName>
    <alternativeName>
        <fullName evidence="6 7">Recombination protein O</fullName>
    </alternativeName>
</protein>
<comment type="caution">
    <text evidence="9">The sequence shown here is derived from an EMBL/GenBank/DDBJ whole genome shotgun (WGS) entry which is preliminary data.</text>
</comment>
<sequence>MSAPQEFSALVLSRQNYRESDMLVKLLTDRFGKKMFLLHRARKPGFAMGAGILPFTLGRYVGTISDGGLSYLNTVKTATQYQAIAQDISLNAYATYVLSLIDLAYPDGEPIPHWFAHARESLRLIDEGFDPAIIANIAEVQLLEAFGVQPEWRWCVLDQRSDLPLDFSEKFGGLLCQNHWDQDPYRYRIQPKAMYLLRRFSTLDLTQLQTINVSAATRNELRRVLDRIYSDMVGVVPKAKRFLDQMHGWQDQLPPLKPRGEDPK</sequence>
<proteinExistence type="inferred from homology"/>
<evidence type="ECO:0000256" key="2">
    <source>
        <dbReference type="ARBA" id="ARBA00021310"/>
    </source>
</evidence>
<dbReference type="InterPro" id="IPR037278">
    <property type="entry name" value="ARFGAP/RecO"/>
</dbReference>
<dbReference type="Pfam" id="PF11967">
    <property type="entry name" value="RecO_N"/>
    <property type="match status" value="1"/>
</dbReference>
<dbReference type="PANTHER" id="PTHR33991:SF1">
    <property type="entry name" value="DNA REPAIR PROTEIN RECO"/>
    <property type="match status" value="1"/>
</dbReference>
<dbReference type="InterPro" id="IPR012340">
    <property type="entry name" value="NA-bd_OB-fold"/>
</dbReference>
<keyword evidence="10" id="KW-1185">Reference proteome</keyword>
<dbReference type="Gene3D" id="1.20.1440.120">
    <property type="entry name" value="Recombination protein O, C-terminal domain"/>
    <property type="match status" value="1"/>
</dbReference>
<dbReference type="NCBIfam" id="TIGR00613">
    <property type="entry name" value="reco"/>
    <property type="match status" value="1"/>
</dbReference>
<evidence type="ECO:0000256" key="1">
    <source>
        <dbReference type="ARBA" id="ARBA00007452"/>
    </source>
</evidence>
<reference evidence="10" key="1">
    <citation type="journal article" date="2019" name="Int. J. Syst. Evol. Microbiol.">
        <title>The Global Catalogue of Microorganisms (GCM) 10K type strain sequencing project: providing services to taxonomists for standard genome sequencing and annotation.</title>
        <authorList>
            <consortium name="The Broad Institute Genomics Platform"/>
            <consortium name="The Broad Institute Genome Sequencing Center for Infectious Disease"/>
            <person name="Wu L."/>
            <person name="Ma J."/>
        </authorList>
    </citation>
    <scope>NUCLEOTIDE SEQUENCE [LARGE SCALE GENOMIC DNA]</scope>
    <source>
        <strain evidence="10">CCM 8947</strain>
    </source>
</reference>
<accession>A0ABW4CQ87</accession>
<keyword evidence="5 7" id="KW-0234">DNA repair</keyword>
<keyword evidence="3 7" id="KW-0227">DNA damage</keyword>
<comment type="similarity">
    <text evidence="1 7">Belongs to the RecO family.</text>
</comment>
<dbReference type="Pfam" id="PF02565">
    <property type="entry name" value="RecO_C"/>
    <property type="match status" value="1"/>
</dbReference>
<evidence type="ECO:0000313" key="10">
    <source>
        <dbReference type="Proteomes" id="UP001597192"/>
    </source>
</evidence>
<organism evidence="9 10">
    <name type="scientific">Lacticaseibacillus yichunensis</name>
    <dbReference type="NCBI Taxonomy" id="2486015"/>
    <lineage>
        <taxon>Bacteria</taxon>
        <taxon>Bacillati</taxon>
        <taxon>Bacillota</taxon>
        <taxon>Bacilli</taxon>
        <taxon>Lactobacillales</taxon>
        <taxon>Lactobacillaceae</taxon>
        <taxon>Lacticaseibacillus</taxon>
    </lineage>
</organism>
<dbReference type="SUPFAM" id="SSF57863">
    <property type="entry name" value="ArfGap/RecO-like zinc finger"/>
    <property type="match status" value="1"/>
</dbReference>
<evidence type="ECO:0000256" key="7">
    <source>
        <dbReference type="HAMAP-Rule" id="MF_00201"/>
    </source>
</evidence>
<dbReference type="SUPFAM" id="SSF50249">
    <property type="entry name" value="Nucleic acid-binding proteins"/>
    <property type="match status" value="1"/>
</dbReference>
<name>A0ABW4CQ87_9LACO</name>
<dbReference type="PANTHER" id="PTHR33991">
    <property type="entry name" value="DNA REPAIR PROTEIN RECO"/>
    <property type="match status" value="1"/>
</dbReference>
<evidence type="ECO:0000256" key="3">
    <source>
        <dbReference type="ARBA" id="ARBA00022763"/>
    </source>
</evidence>
<dbReference type="RefSeq" id="WP_125698205.1">
    <property type="nucleotide sequence ID" value="NZ_JBHTOG010000015.1"/>
</dbReference>
<evidence type="ECO:0000256" key="5">
    <source>
        <dbReference type="ARBA" id="ARBA00023204"/>
    </source>
</evidence>
<dbReference type="InterPro" id="IPR042242">
    <property type="entry name" value="RecO_C"/>
</dbReference>
<dbReference type="Gene3D" id="2.40.50.140">
    <property type="entry name" value="Nucleic acid-binding proteins"/>
    <property type="match status" value="1"/>
</dbReference>
<dbReference type="Proteomes" id="UP001597192">
    <property type="component" value="Unassembled WGS sequence"/>
</dbReference>
<feature type="domain" description="DNA replication/recombination mediator RecO N-terminal" evidence="8">
    <location>
        <begin position="6"/>
        <end position="80"/>
    </location>
</feature>
<evidence type="ECO:0000256" key="4">
    <source>
        <dbReference type="ARBA" id="ARBA00023172"/>
    </source>
</evidence>
<dbReference type="InterPro" id="IPR022572">
    <property type="entry name" value="DNA_rep/recomb_RecO_N"/>
</dbReference>
<keyword evidence="4 7" id="KW-0233">DNA recombination</keyword>
<dbReference type="HAMAP" id="MF_00201">
    <property type="entry name" value="RecO"/>
    <property type="match status" value="1"/>
</dbReference>
<comment type="function">
    <text evidence="7">Involved in DNA repair and RecF pathway recombination.</text>
</comment>